<keyword evidence="3" id="KW-1185">Reference proteome</keyword>
<dbReference type="EMBL" id="OU015568">
    <property type="protein sequence ID" value="CAG5076822.1"/>
    <property type="molecule type" value="Genomic_DNA"/>
</dbReference>
<proteinExistence type="predicted"/>
<feature type="region of interest" description="Disordered" evidence="1">
    <location>
        <begin position="49"/>
        <end position="151"/>
    </location>
</feature>
<organism evidence="2 3">
    <name type="scientific">Oikopleura dioica</name>
    <name type="common">Tunicate</name>
    <dbReference type="NCBI Taxonomy" id="34765"/>
    <lineage>
        <taxon>Eukaryota</taxon>
        <taxon>Metazoa</taxon>
        <taxon>Chordata</taxon>
        <taxon>Tunicata</taxon>
        <taxon>Appendicularia</taxon>
        <taxon>Copelata</taxon>
        <taxon>Oikopleuridae</taxon>
        <taxon>Oikopleura</taxon>
    </lineage>
</organism>
<feature type="compositionally biased region" description="Acidic residues" evidence="1">
    <location>
        <begin position="115"/>
        <end position="140"/>
    </location>
</feature>
<name>A0ABN7RGI1_OIKDI</name>
<gene>
    <name evidence="2" type="ORF">OKIOD_LOCUS115</name>
</gene>
<dbReference type="Proteomes" id="UP001158576">
    <property type="component" value="Chromosome PAR"/>
</dbReference>
<sequence>MGVLNRYKKAKKDKGLKKLIWFDRWLLICFGLPEIRDLQEEARWLRSAFMDESDGSGSGSDDEDEDEEEDSEDEEFENEVAEAEEDIQEAEDDDDDGCDMDLCDDEQNENAKDFEEMEQGYIDEDDDREKEESDEYDVDAFDNPASKHADHIDDHVEDDDHAQIEEIHEDPISASDTILDLDASVEPVEINHDYVYI</sequence>
<evidence type="ECO:0000313" key="2">
    <source>
        <dbReference type="EMBL" id="CAG5076822.1"/>
    </source>
</evidence>
<evidence type="ECO:0000256" key="1">
    <source>
        <dbReference type="SAM" id="MobiDB-lite"/>
    </source>
</evidence>
<evidence type="ECO:0000313" key="3">
    <source>
        <dbReference type="Proteomes" id="UP001158576"/>
    </source>
</evidence>
<feature type="compositionally biased region" description="Acidic residues" evidence="1">
    <location>
        <begin position="60"/>
        <end position="108"/>
    </location>
</feature>
<accession>A0ABN7RGI1</accession>
<reference evidence="2 3" key="1">
    <citation type="submission" date="2021-04" db="EMBL/GenBank/DDBJ databases">
        <authorList>
            <person name="Bliznina A."/>
        </authorList>
    </citation>
    <scope>NUCLEOTIDE SEQUENCE [LARGE SCALE GENOMIC DNA]</scope>
</reference>
<protein>
    <submittedName>
        <fullName evidence="2">Oidioi.mRNA.OKI2018_I69.PAR.g8557.t1.cds</fullName>
    </submittedName>
</protein>